<dbReference type="Pfam" id="PF13830">
    <property type="entry name" value="DUF4192"/>
    <property type="match status" value="1"/>
</dbReference>
<gene>
    <name evidence="1" type="ORF">J2S49_000245</name>
</gene>
<evidence type="ECO:0000313" key="1">
    <source>
        <dbReference type="EMBL" id="MDP9800169.1"/>
    </source>
</evidence>
<comment type="caution">
    <text evidence="1">The sequence shown here is derived from an EMBL/GenBank/DDBJ whole genome shotgun (WGS) entry which is preliminary data.</text>
</comment>
<sequence>MDILSIERTILLLPHMLGYRPRQAIGIVALNCQPGVFLDTAIGPVLLWDLTRGEIGEKFTKAIRAFANDMKADHVAMVWYGNQPFDRNTMSHTEKALLETTSCLESLDHVNVALLYTDYADVTQLHAWYNSRGSDFSFPFHELEKEEGFDTLYSGFWEVPLLAAENLARFDCERREKILIRYRNYVAKGRTNFAEEWDAALAHIESTPANPYGLLPSIHRDTVWVWARLLAYLTNPYQRDAILLWALDPSVERVSVLGRQATRERLRELSEQRPPLERITLLSHLLTMLARYSGDDDARPYAMLAYLAWWSGDGRRGALYSDLAWESDPQYPLAALLHRAYSAVLPPPWVISAEERLDEAEGEAMRTQGV</sequence>
<evidence type="ECO:0008006" key="3">
    <source>
        <dbReference type="Google" id="ProtNLM"/>
    </source>
</evidence>
<keyword evidence="2" id="KW-1185">Reference proteome</keyword>
<proteinExistence type="predicted"/>
<dbReference type="Proteomes" id="UP001235966">
    <property type="component" value="Unassembled WGS sequence"/>
</dbReference>
<protein>
    <recommendedName>
        <fullName evidence="3">DUF4192 family protein</fullName>
    </recommendedName>
</protein>
<organism evidence="1 2">
    <name type="scientific">Arcanobacterium wilhelmae</name>
    <dbReference type="NCBI Taxonomy" id="1803177"/>
    <lineage>
        <taxon>Bacteria</taxon>
        <taxon>Bacillati</taxon>
        <taxon>Actinomycetota</taxon>
        <taxon>Actinomycetes</taxon>
        <taxon>Actinomycetales</taxon>
        <taxon>Actinomycetaceae</taxon>
        <taxon>Arcanobacterium</taxon>
    </lineage>
</organism>
<reference evidence="1 2" key="1">
    <citation type="submission" date="2023-07" db="EMBL/GenBank/DDBJ databases">
        <title>Sequencing the genomes of 1000 actinobacteria strains.</title>
        <authorList>
            <person name="Klenk H.-P."/>
        </authorList>
    </citation>
    <scope>NUCLEOTIDE SEQUENCE [LARGE SCALE GENOMIC DNA]</scope>
    <source>
        <strain evidence="1 2">DSM 102162</strain>
    </source>
</reference>
<dbReference type="InterPro" id="IPR025447">
    <property type="entry name" value="DUF4192"/>
</dbReference>
<evidence type="ECO:0000313" key="2">
    <source>
        <dbReference type="Proteomes" id="UP001235966"/>
    </source>
</evidence>
<dbReference type="EMBL" id="JAUSQW010000001">
    <property type="protein sequence ID" value="MDP9800169.1"/>
    <property type="molecule type" value="Genomic_DNA"/>
</dbReference>
<accession>A0ABT9N8Y4</accession>
<dbReference type="RefSeq" id="WP_278057567.1">
    <property type="nucleotide sequence ID" value="NZ_CP121247.1"/>
</dbReference>
<name>A0ABT9N8Y4_9ACTO</name>